<comment type="subcellular location">
    <subcellularLocation>
        <location evidence="1">Cell outer membrane</location>
    </subcellularLocation>
</comment>
<evidence type="ECO:0000259" key="6">
    <source>
        <dbReference type="PROSITE" id="PS51123"/>
    </source>
</evidence>
<dbReference type="GO" id="GO:0009279">
    <property type="term" value="C:cell outer membrane"/>
    <property type="evidence" value="ECO:0007669"/>
    <property type="project" value="UniProtKB-SubCell"/>
</dbReference>
<dbReference type="Gene3D" id="2.60.40.1120">
    <property type="entry name" value="Carboxypeptidase-like, regulatory domain"/>
    <property type="match status" value="1"/>
</dbReference>
<dbReference type="Proteomes" id="UP000294498">
    <property type="component" value="Unassembled WGS sequence"/>
</dbReference>
<feature type="chain" id="PRO_5020494568" evidence="5">
    <location>
        <begin position="21"/>
        <end position="657"/>
    </location>
</feature>
<gene>
    <name evidence="7" type="ORF">EDB95_1699</name>
</gene>
<dbReference type="InterPro" id="IPR050330">
    <property type="entry name" value="Bact_OuterMem_StrucFunc"/>
</dbReference>
<evidence type="ECO:0000256" key="2">
    <source>
        <dbReference type="ARBA" id="ARBA00023136"/>
    </source>
</evidence>
<dbReference type="InterPro" id="IPR011990">
    <property type="entry name" value="TPR-like_helical_dom_sf"/>
</dbReference>
<keyword evidence="8" id="KW-1185">Reference proteome</keyword>
<dbReference type="InterPro" id="IPR011042">
    <property type="entry name" value="6-blade_b-propeller_TolB-like"/>
</dbReference>
<sequence length="657" mass="72255">MKRQTYSLLAVLLTASGVHAQFVADYKRTADVFYARQDYYSAAQYYVKALDNKPYAQPGFFPYATDVNKHPSKTSRMHQYEDLVYHLAESYRHYNDFVSASKWYEQATQFSTTYPLARYWYAVCLRAQGRFDEALSQFQQFRSAYTTQDDIQASADKEIADCQFASQEARRTNSPFTVLKMGGDVNVGGANYAPVWWGNALMFTSSRSSVPTLKAAGGKSPYINHLYTAGTDTAQAQRLDLPGQSMEQGVSALTPDGLTLYLTQWSVGKDGRKTAGIYKSVRSGTAWTAPQPVVDAPAGFSNMQPAVSTDGKVLLFASDRPGGSGGFDLWYASLDNNGVPGTPVNLGPGINTAGDEEAPYYDAFSRTLVFSTNGRVGMGNFDLFQSLGDLSNLSTPVNLGAPLNSPKDDIYFTSARAGGKLFKEAYVSSDRASNCCLEVFKVTRRGKRISGAVVDCETHQPLDGAKVSLIDTTAGKVVGQVTLDASGTYGFDLDDPGNFKVVMEKDNYFSKSLRVHADDMVPVDTLVDKEVCLRHYEPNRPIVLQNIFYDYNKATLRPESALVLDTLVTILDENPTMAIEMGAHTDGIGGEKYNLNLSDRRAKACVDYLISKGIDPARLTWKGYGKCCPIAPEKINGKDNPAGRQVNRRTEFSVLRK</sequence>
<dbReference type="Pfam" id="PF07676">
    <property type="entry name" value="PD40"/>
    <property type="match status" value="1"/>
</dbReference>
<comment type="caution">
    <text evidence="7">The sequence shown here is derived from an EMBL/GenBank/DDBJ whole genome shotgun (WGS) entry which is preliminary data.</text>
</comment>
<evidence type="ECO:0000313" key="7">
    <source>
        <dbReference type="EMBL" id="TDX00673.1"/>
    </source>
</evidence>
<dbReference type="RefSeq" id="WP_133992549.1">
    <property type="nucleotide sequence ID" value="NZ_SODV01000001.1"/>
</dbReference>
<keyword evidence="2 4" id="KW-0472">Membrane</keyword>
<reference evidence="7 8" key="1">
    <citation type="submission" date="2019-03" db="EMBL/GenBank/DDBJ databases">
        <title>Genomic Encyclopedia of Type Strains, Phase IV (KMG-IV): sequencing the most valuable type-strain genomes for metagenomic binning, comparative biology and taxonomic classification.</title>
        <authorList>
            <person name="Goeker M."/>
        </authorList>
    </citation>
    <scope>NUCLEOTIDE SEQUENCE [LARGE SCALE GENOMIC DNA]</scope>
    <source>
        <strain evidence="7 8">DSM 100059</strain>
    </source>
</reference>
<dbReference type="SUPFAM" id="SSF82171">
    <property type="entry name" value="DPP6 N-terminal domain-like"/>
    <property type="match status" value="1"/>
</dbReference>
<dbReference type="Gene3D" id="2.120.10.30">
    <property type="entry name" value="TolB, C-terminal domain"/>
    <property type="match status" value="1"/>
</dbReference>
<dbReference type="PROSITE" id="PS51123">
    <property type="entry name" value="OMPA_2"/>
    <property type="match status" value="1"/>
</dbReference>
<dbReference type="Gene3D" id="1.25.40.10">
    <property type="entry name" value="Tetratricopeptide repeat domain"/>
    <property type="match status" value="1"/>
</dbReference>
<accession>A0A4V3GLT0</accession>
<evidence type="ECO:0000256" key="5">
    <source>
        <dbReference type="SAM" id="SignalP"/>
    </source>
</evidence>
<dbReference type="OrthoDB" id="9809364at2"/>
<dbReference type="InterPro" id="IPR036737">
    <property type="entry name" value="OmpA-like_sf"/>
</dbReference>
<name>A0A4V3GLT0_9BACT</name>
<dbReference type="SUPFAM" id="SSF49478">
    <property type="entry name" value="Cna protein B-type domain"/>
    <property type="match status" value="1"/>
</dbReference>
<dbReference type="InterPro" id="IPR006664">
    <property type="entry name" value="OMP_bac"/>
</dbReference>
<dbReference type="InterPro" id="IPR006665">
    <property type="entry name" value="OmpA-like"/>
</dbReference>
<dbReference type="Gene3D" id="3.30.1330.60">
    <property type="entry name" value="OmpA-like domain"/>
    <property type="match status" value="1"/>
</dbReference>
<keyword evidence="3" id="KW-0998">Cell outer membrane</keyword>
<dbReference type="AlphaFoldDB" id="A0A4V3GLT0"/>
<evidence type="ECO:0000256" key="1">
    <source>
        <dbReference type="ARBA" id="ARBA00004442"/>
    </source>
</evidence>
<dbReference type="EMBL" id="SODV01000001">
    <property type="protein sequence ID" value="TDX00673.1"/>
    <property type="molecule type" value="Genomic_DNA"/>
</dbReference>
<evidence type="ECO:0000313" key="8">
    <source>
        <dbReference type="Proteomes" id="UP000294498"/>
    </source>
</evidence>
<dbReference type="PANTHER" id="PTHR30329">
    <property type="entry name" value="STATOR ELEMENT OF FLAGELLAR MOTOR COMPLEX"/>
    <property type="match status" value="1"/>
</dbReference>
<feature type="signal peptide" evidence="5">
    <location>
        <begin position="1"/>
        <end position="20"/>
    </location>
</feature>
<dbReference type="PANTHER" id="PTHR30329:SF21">
    <property type="entry name" value="LIPOPROTEIN YIAD-RELATED"/>
    <property type="match status" value="1"/>
</dbReference>
<dbReference type="PRINTS" id="PR01021">
    <property type="entry name" value="OMPADOMAIN"/>
</dbReference>
<protein>
    <submittedName>
        <fullName evidence="7">WD40 repeat protein</fullName>
    </submittedName>
</protein>
<dbReference type="InterPro" id="IPR011659">
    <property type="entry name" value="WD40"/>
</dbReference>
<keyword evidence="5" id="KW-0732">Signal</keyword>
<dbReference type="SUPFAM" id="SSF103088">
    <property type="entry name" value="OmpA-like"/>
    <property type="match status" value="1"/>
</dbReference>
<proteinExistence type="predicted"/>
<dbReference type="Pfam" id="PF00691">
    <property type="entry name" value="OmpA"/>
    <property type="match status" value="1"/>
</dbReference>
<organism evidence="7 8">
    <name type="scientific">Dinghuibacter silviterrae</name>
    <dbReference type="NCBI Taxonomy" id="1539049"/>
    <lineage>
        <taxon>Bacteria</taxon>
        <taxon>Pseudomonadati</taxon>
        <taxon>Bacteroidota</taxon>
        <taxon>Chitinophagia</taxon>
        <taxon>Chitinophagales</taxon>
        <taxon>Chitinophagaceae</taxon>
        <taxon>Dinghuibacter</taxon>
    </lineage>
</organism>
<evidence type="ECO:0000256" key="4">
    <source>
        <dbReference type="PROSITE-ProRule" id="PRU00473"/>
    </source>
</evidence>
<dbReference type="SUPFAM" id="SSF48452">
    <property type="entry name" value="TPR-like"/>
    <property type="match status" value="1"/>
</dbReference>
<dbReference type="Pfam" id="PF13620">
    <property type="entry name" value="CarboxypepD_reg"/>
    <property type="match status" value="1"/>
</dbReference>
<dbReference type="CDD" id="cd07185">
    <property type="entry name" value="OmpA_C-like"/>
    <property type="match status" value="1"/>
</dbReference>
<feature type="domain" description="OmpA-like" evidence="6">
    <location>
        <begin position="536"/>
        <end position="657"/>
    </location>
</feature>
<evidence type="ECO:0000256" key="3">
    <source>
        <dbReference type="ARBA" id="ARBA00023237"/>
    </source>
</evidence>